<accession>A0A8J3FTE2</accession>
<dbReference type="SUPFAM" id="SSF53474">
    <property type="entry name" value="alpha/beta-Hydrolases"/>
    <property type="match status" value="1"/>
</dbReference>
<organism evidence="1 2">
    <name type="scientific">Longimycelium tulufanense</name>
    <dbReference type="NCBI Taxonomy" id="907463"/>
    <lineage>
        <taxon>Bacteria</taxon>
        <taxon>Bacillati</taxon>
        <taxon>Actinomycetota</taxon>
        <taxon>Actinomycetes</taxon>
        <taxon>Pseudonocardiales</taxon>
        <taxon>Pseudonocardiaceae</taxon>
        <taxon>Longimycelium</taxon>
    </lineage>
</organism>
<dbReference type="Pfam" id="PF03583">
    <property type="entry name" value="LIP"/>
    <property type="match status" value="1"/>
</dbReference>
<name>A0A8J3FTE2_9PSEU</name>
<reference evidence="1" key="1">
    <citation type="journal article" date="2014" name="Int. J. Syst. Evol. Microbiol.">
        <title>Complete genome sequence of Corynebacterium casei LMG S-19264T (=DSM 44701T), isolated from a smear-ripened cheese.</title>
        <authorList>
            <consortium name="US DOE Joint Genome Institute (JGI-PGF)"/>
            <person name="Walter F."/>
            <person name="Albersmeier A."/>
            <person name="Kalinowski J."/>
            <person name="Ruckert C."/>
        </authorList>
    </citation>
    <scope>NUCLEOTIDE SEQUENCE</scope>
    <source>
        <strain evidence="1">CGMCC 4.5737</strain>
    </source>
</reference>
<dbReference type="Gene3D" id="3.40.50.1820">
    <property type="entry name" value="alpha/beta hydrolase"/>
    <property type="match status" value="1"/>
</dbReference>
<keyword evidence="2" id="KW-1185">Reference proteome</keyword>
<reference evidence="1" key="2">
    <citation type="submission" date="2020-09" db="EMBL/GenBank/DDBJ databases">
        <authorList>
            <person name="Sun Q."/>
            <person name="Zhou Y."/>
        </authorList>
    </citation>
    <scope>NUCLEOTIDE SEQUENCE</scope>
    <source>
        <strain evidence="1">CGMCC 4.5737</strain>
    </source>
</reference>
<gene>
    <name evidence="1" type="ORF">GCM10012275_01310</name>
</gene>
<dbReference type="PANTHER" id="PTHR34853:SF1">
    <property type="entry name" value="LIPASE 5"/>
    <property type="match status" value="1"/>
</dbReference>
<dbReference type="PIRSF" id="PIRSF029171">
    <property type="entry name" value="Esterase_LipA"/>
    <property type="match status" value="1"/>
</dbReference>
<dbReference type="InterPro" id="IPR029058">
    <property type="entry name" value="AB_hydrolase_fold"/>
</dbReference>
<dbReference type="InterPro" id="IPR005152">
    <property type="entry name" value="Lipase_secreted"/>
</dbReference>
<evidence type="ECO:0000313" key="2">
    <source>
        <dbReference type="Proteomes" id="UP000637578"/>
    </source>
</evidence>
<sequence length="408" mass="42906">MVHVRLFRAGLVAILFLSGLVAVGTPSALARDTALGLVTTPNEDSFYQPPYPLPDGPPGTIIRSRPVELTADPALPVPVRTWQLLYESSSALGHPNAVSGTLLVPTSPWNDGPRPLVTYAVGTHGLGDQCAPSYLMRTGREDELQRIGEALQRGWAVVVTDYEGLGTPGVHTYTAGPAEGHAVLDAARAAQRFPGVGLADSPIAIWGYSQGGQAASFAGELQPSYAPELAVRGVAAGGVPADLTALAHATDGRAGSGLLLAGAIGQATAYPELPFESVLSTAGKKAVPDVATSCLAEFTTRYSFRYLNEFTTVRDLLSEPQWAARINENHAGQRAPGAPILVYHGTFDELIPFQVGKQLADDYCHHGATVSWRPLPLMNHMYASIVGAPLAVSWLGDRFAGAAPPTSC</sequence>
<dbReference type="GO" id="GO:0016042">
    <property type="term" value="P:lipid catabolic process"/>
    <property type="evidence" value="ECO:0007669"/>
    <property type="project" value="InterPro"/>
</dbReference>
<comment type="caution">
    <text evidence="1">The sequence shown here is derived from an EMBL/GenBank/DDBJ whole genome shotgun (WGS) entry which is preliminary data.</text>
</comment>
<dbReference type="GO" id="GO:0004806">
    <property type="term" value="F:triacylglycerol lipase activity"/>
    <property type="evidence" value="ECO:0007669"/>
    <property type="project" value="InterPro"/>
</dbReference>
<dbReference type="Proteomes" id="UP000637578">
    <property type="component" value="Unassembled WGS sequence"/>
</dbReference>
<dbReference type="AlphaFoldDB" id="A0A8J3FTE2"/>
<dbReference type="EMBL" id="BMMK01000001">
    <property type="protein sequence ID" value="GGM33637.1"/>
    <property type="molecule type" value="Genomic_DNA"/>
</dbReference>
<dbReference type="Gene3D" id="1.10.260.130">
    <property type="match status" value="1"/>
</dbReference>
<proteinExistence type="predicted"/>
<dbReference type="PANTHER" id="PTHR34853">
    <property type="match status" value="1"/>
</dbReference>
<evidence type="ECO:0000313" key="1">
    <source>
        <dbReference type="EMBL" id="GGM33637.1"/>
    </source>
</evidence>
<protein>
    <submittedName>
        <fullName evidence="1">Lipase</fullName>
    </submittedName>
</protein>